<organism evidence="2 3">
    <name type="scientific">Weissella confusa</name>
    <name type="common">Lactobacillus confusus</name>
    <dbReference type="NCBI Taxonomy" id="1583"/>
    <lineage>
        <taxon>Bacteria</taxon>
        <taxon>Bacillati</taxon>
        <taxon>Bacillota</taxon>
        <taxon>Bacilli</taxon>
        <taxon>Lactobacillales</taxon>
        <taxon>Lactobacillaceae</taxon>
        <taxon>Weissella</taxon>
    </lineage>
</organism>
<gene>
    <name evidence="2" type="ORF">GTU77_08130</name>
</gene>
<evidence type="ECO:0000313" key="3">
    <source>
        <dbReference type="Proteomes" id="UP000719917"/>
    </source>
</evidence>
<reference evidence="2" key="1">
    <citation type="submission" date="2020-01" db="EMBL/GenBank/DDBJ databases">
        <title>First Reported Case and Whole Genome of Weissella confusa in an Equid.</title>
        <authorList>
            <person name="Little S.V."/>
            <person name="Lawhon S.D."/>
        </authorList>
    </citation>
    <scope>NUCLEOTIDE SEQUENCE</scope>
    <source>
        <strain evidence="2">718955</strain>
    </source>
</reference>
<keyword evidence="1" id="KW-0472">Membrane</keyword>
<keyword evidence="1" id="KW-1133">Transmembrane helix</keyword>
<protein>
    <submittedName>
        <fullName evidence="2">Uncharacterized protein</fullName>
    </submittedName>
</protein>
<keyword evidence="1" id="KW-0812">Transmembrane</keyword>
<dbReference type="RefSeq" id="WP_161691322.1">
    <property type="nucleotide sequence ID" value="NZ_JAAAMQ010000020.1"/>
</dbReference>
<comment type="caution">
    <text evidence="2">The sequence shown here is derived from an EMBL/GenBank/DDBJ whole genome shotgun (WGS) entry which is preliminary data.</text>
</comment>
<dbReference type="Proteomes" id="UP000719917">
    <property type="component" value="Unassembled WGS sequence"/>
</dbReference>
<dbReference type="EMBL" id="JAAAMQ010000020">
    <property type="protein sequence ID" value="NBA12178.1"/>
    <property type="molecule type" value="Genomic_DNA"/>
</dbReference>
<proteinExistence type="predicted"/>
<dbReference type="AlphaFoldDB" id="A0AAJ3DC74"/>
<evidence type="ECO:0000256" key="1">
    <source>
        <dbReference type="SAM" id="Phobius"/>
    </source>
</evidence>
<name>A0AAJ3DC74_WEICO</name>
<accession>A0AAJ3DC74</accession>
<evidence type="ECO:0000313" key="2">
    <source>
        <dbReference type="EMBL" id="NBA12178.1"/>
    </source>
</evidence>
<feature type="transmembrane region" description="Helical" evidence="1">
    <location>
        <begin position="6"/>
        <end position="25"/>
    </location>
</feature>
<sequence length="57" mass="6388">MTNLLMGISLVLSWIAIAGVALYFVSKLGAHAPVKPRYKKQIEAYTNTQAKNKYMED</sequence>